<dbReference type="InterPro" id="IPR016189">
    <property type="entry name" value="Transl_init_fac_IF2/IF5_N"/>
</dbReference>
<dbReference type="Gene3D" id="3.30.30.170">
    <property type="match status" value="1"/>
</dbReference>
<gene>
    <name evidence="2" type="ORF">Klosneuvirus_1_268</name>
</gene>
<dbReference type="EMBL" id="KY684108">
    <property type="protein sequence ID" value="ARF11411.1"/>
    <property type="molecule type" value="Genomic_DNA"/>
</dbReference>
<organism evidence="2">
    <name type="scientific">Klosneuvirus KNV1</name>
    <dbReference type="NCBI Taxonomy" id="1977640"/>
    <lineage>
        <taxon>Viruses</taxon>
        <taxon>Varidnaviria</taxon>
        <taxon>Bamfordvirae</taxon>
        <taxon>Nucleocytoviricota</taxon>
        <taxon>Megaviricetes</taxon>
        <taxon>Imitervirales</taxon>
        <taxon>Mimiviridae</taxon>
        <taxon>Klosneuvirinae</taxon>
        <taxon>Klosneuvirus</taxon>
    </lineage>
</organism>
<dbReference type="SUPFAM" id="SSF100966">
    <property type="entry name" value="Translation initiation factor 2 beta, aIF2beta, N-terminal domain"/>
    <property type="match status" value="1"/>
</dbReference>
<sequence>MAKKINIQGLTDIDDPFYRYTMTKLNVTRQKNKTIIDNLETVSKDIERDPEHITKYFKKKFSVSMNYKDNLLTTTANLTYHDFESALREYIQSYVLCERCNLPETNLIDNALVCRCCSHETRLKKA</sequence>
<dbReference type="InterPro" id="IPR002735">
    <property type="entry name" value="Transl_init_fac_IF2/IF5_dom"/>
</dbReference>
<reference evidence="2" key="1">
    <citation type="journal article" date="2017" name="Science">
        <title>Giant viruses with an expanded complement of translation system components.</title>
        <authorList>
            <person name="Schulz F."/>
            <person name="Yutin N."/>
            <person name="Ivanova N.N."/>
            <person name="Ortega D.R."/>
            <person name="Lee T.K."/>
            <person name="Vierheilig J."/>
            <person name="Daims H."/>
            <person name="Horn M."/>
            <person name="Wagner M."/>
            <person name="Jensen G.J."/>
            <person name="Kyrpides N.C."/>
            <person name="Koonin E.V."/>
            <person name="Woyke T."/>
        </authorList>
    </citation>
    <scope>NUCLEOTIDE SEQUENCE</scope>
    <source>
        <strain evidence="2">KNV1</strain>
    </source>
</reference>
<keyword evidence="2" id="KW-0396">Initiation factor</keyword>
<accession>A0A1V0SIB7</accession>
<name>A0A1V0SIB7_9VIRU</name>
<dbReference type="Pfam" id="PF01873">
    <property type="entry name" value="eIF-5_eIF-2B"/>
    <property type="match status" value="1"/>
</dbReference>
<protein>
    <submittedName>
        <fullName evidence="2">Translation initiation factor 2 subunit beta</fullName>
    </submittedName>
</protein>
<feature type="domain" description="Translation initiation factor IF2/IF5" evidence="1">
    <location>
        <begin position="17"/>
        <end position="120"/>
    </location>
</feature>
<dbReference type="PANTHER" id="PTHR23001:SF7">
    <property type="entry name" value="EUKARYOTIC TRANSLATION INITIATION FACTOR 5"/>
    <property type="match status" value="1"/>
</dbReference>
<proteinExistence type="predicted"/>
<keyword evidence="2" id="KW-0648">Protein biosynthesis</keyword>
<evidence type="ECO:0000259" key="1">
    <source>
        <dbReference type="SMART" id="SM00653"/>
    </source>
</evidence>
<dbReference type="SMART" id="SM00653">
    <property type="entry name" value="eIF2B_5"/>
    <property type="match status" value="1"/>
</dbReference>
<dbReference type="GO" id="GO:0005092">
    <property type="term" value="F:GDP-dissociation inhibitor activity"/>
    <property type="evidence" value="ECO:0007669"/>
    <property type="project" value="TreeGrafter"/>
</dbReference>
<dbReference type="PANTHER" id="PTHR23001">
    <property type="entry name" value="EUKARYOTIC TRANSLATION INITIATION FACTOR"/>
    <property type="match status" value="1"/>
</dbReference>
<dbReference type="InterPro" id="IPR045196">
    <property type="entry name" value="IF2/IF5"/>
</dbReference>
<evidence type="ECO:0000313" key="2">
    <source>
        <dbReference type="EMBL" id="ARF11411.1"/>
    </source>
</evidence>